<feature type="region of interest" description="Disordered" evidence="1">
    <location>
        <begin position="335"/>
        <end position="354"/>
    </location>
</feature>
<evidence type="ECO:0000256" key="1">
    <source>
        <dbReference type="SAM" id="MobiDB-lite"/>
    </source>
</evidence>
<dbReference type="GO" id="GO:0006139">
    <property type="term" value="P:nucleobase-containing compound metabolic process"/>
    <property type="evidence" value="ECO:0007669"/>
    <property type="project" value="InterPro"/>
</dbReference>
<sequence length="414" mass="46478">MAKGKQQQNAKQPPNPKRQRYMMKRSNLPGTLCDNVSSMNAAVTALRSSSYIVCDCEGVDLGSQGGGLSIIQLAALPSEDNPDPPVFLIDAIALSDAKLQPVYKLLRSETHTKIMYDARSDWSEFYHRHGVELTHVLDLQLADIDSRTVRGETQEQQLERLPPYCSAEEIKNYRALYTMVQRLKGLGPCTVEHGVVGPDEKGKPNYFPHNKWGERPLWKKHILYAVKDIQLISKLFLLFSQKGYIDEAKLLAQSERYMSLRRDALVPANFGHPLLPLEIMDAPPARAARQACKACNRELALPCFPRKAGEEGTAQTCLVCCAVFVHEAEIRAKQEAQREKQRKKNEEKIKRDAERLSAQMLESSASSSSRARPGIGYSHGIYAERDADGSYGIFGYDDEDTPGGTYYRDMYDSD</sequence>
<feature type="domain" description="3'-5' exonuclease" evidence="2">
    <location>
        <begin position="37"/>
        <end position="142"/>
    </location>
</feature>
<dbReference type="EMBL" id="BPQB01000032">
    <property type="protein sequence ID" value="GJE93467.1"/>
    <property type="molecule type" value="Genomic_DNA"/>
</dbReference>
<evidence type="ECO:0000313" key="3">
    <source>
        <dbReference type="EMBL" id="GJE93467.1"/>
    </source>
</evidence>
<dbReference type="AlphaFoldDB" id="A0A9P3GES2"/>
<feature type="region of interest" description="Disordered" evidence="1">
    <location>
        <begin position="1"/>
        <end position="20"/>
    </location>
</feature>
<accession>A0A9P3GES2</accession>
<dbReference type="InterPro" id="IPR012337">
    <property type="entry name" value="RNaseH-like_sf"/>
</dbReference>
<organism evidence="3 4">
    <name type="scientific">Phanerochaete sordida</name>
    <dbReference type="NCBI Taxonomy" id="48140"/>
    <lineage>
        <taxon>Eukaryota</taxon>
        <taxon>Fungi</taxon>
        <taxon>Dikarya</taxon>
        <taxon>Basidiomycota</taxon>
        <taxon>Agaricomycotina</taxon>
        <taxon>Agaricomycetes</taxon>
        <taxon>Polyporales</taxon>
        <taxon>Phanerochaetaceae</taxon>
        <taxon>Phanerochaete</taxon>
    </lineage>
</organism>
<dbReference type="GO" id="GO:0008408">
    <property type="term" value="F:3'-5' exonuclease activity"/>
    <property type="evidence" value="ECO:0007669"/>
    <property type="project" value="InterPro"/>
</dbReference>
<dbReference type="Proteomes" id="UP000703269">
    <property type="component" value="Unassembled WGS sequence"/>
</dbReference>
<dbReference type="OrthoDB" id="26838at2759"/>
<dbReference type="Gene3D" id="3.30.420.10">
    <property type="entry name" value="Ribonuclease H-like superfamily/Ribonuclease H"/>
    <property type="match status" value="1"/>
</dbReference>
<reference evidence="3 4" key="1">
    <citation type="submission" date="2021-08" db="EMBL/GenBank/DDBJ databases">
        <title>Draft Genome Sequence of Phanerochaete sordida strain YK-624.</title>
        <authorList>
            <person name="Mori T."/>
            <person name="Dohra H."/>
            <person name="Suzuki T."/>
            <person name="Kawagishi H."/>
            <person name="Hirai H."/>
        </authorList>
    </citation>
    <scope>NUCLEOTIDE SEQUENCE [LARGE SCALE GENOMIC DNA]</scope>
    <source>
        <strain evidence="3 4">YK-624</strain>
    </source>
</reference>
<feature type="compositionally biased region" description="Low complexity" evidence="1">
    <location>
        <begin position="1"/>
        <end position="12"/>
    </location>
</feature>
<name>A0A9P3GES2_9APHY</name>
<gene>
    <name evidence="3" type="ORF">PsYK624_096260</name>
</gene>
<evidence type="ECO:0000259" key="2">
    <source>
        <dbReference type="Pfam" id="PF01612"/>
    </source>
</evidence>
<dbReference type="PANTHER" id="PTHR43040:SF1">
    <property type="entry name" value="RIBONUCLEASE D"/>
    <property type="match status" value="1"/>
</dbReference>
<dbReference type="GO" id="GO:0003676">
    <property type="term" value="F:nucleic acid binding"/>
    <property type="evidence" value="ECO:0007669"/>
    <property type="project" value="InterPro"/>
</dbReference>
<dbReference type="InterPro" id="IPR002562">
    <property type="entry name" value="3'-5'_exonuclease_dom"/>
</dbReference>
<protein>
    <submittedName>
        <fullName evidence="3">Ribonuclease H-like domain-containing protein</fullName>
    </submittedName>
</protein>
<dbReference type="InterPro" id="IPR036397">
    <property type="entry name" value="RNaseH_sf"/>
</dbReference>
<dbReference type="Pfam" id="PF01612">
    <property type="entry name" value="DNA_pol_A_exo1"/>
    <property type="match status" value="1"/>
</dbReference>
<proteinExistence type="predicted"/>
<keyword evidence="4" id="KW-1185">Reference proteome</keyword>
<feature type="region of interest" description="Disordered" evidence="1">
    <location>
        <begin position="393"/>
        <end position="414"/>
    </location>
</feature>
<dbReference type="SUPFAM" id="SSF53098">
    <property type="entry name" value="Ribonuclease H-like"/>
    <property type="match status" value="1"/>
</dbReference>
<comment type="caution">
    <text evidence="3">The sequence shown here is derived from an EMBL/GenBank/DDBJ whole genome shotgun (WGS) entry which is preliminary data.</text>
</comment>
<evidence type="ECO:0000313" key="4">
    <source>
        <dbReference type="Proteomes" id="UP000703269"/>
    </source>
</evidence>
<dbReference type="PANTHER" id="PTHR43040">
    <property type="entry name" value="RIBONUCLEASE D"/>
    <property type="match status" value="1"/>
</dbReference>